<evidence type="ECO:0000313" key="2">
    <source>
        <dbReference type="EMBL" id="OGK43908.1"/>
    </source>
</evidence>
<dbReference type="EMBL" id="MGAI01000035">
    <property type="protein sequence ID" value="OGK43908.1"/>
    <property type="molecule type" value="Genomic_DNA"/>
</dbReference>
<dbReference type="InterPro" id="IPR035901">
    <property type="entry name" value="GIY-YIG_endonuc_sf"/>
</dbReference>
<proteinExistence type="predicted"/>
<dbReference type="Gene3D" id="3.40.1440.10">
    <property type="entry name" value="GIY-YIG endonuclease"/>
    <property type="match status" value="1"/>
</dbReference>
<dbReference type="PROSITE" id="PS50164">
    <property type="entry name" value="GIY_YIG"/>
    <property type="match status" value="1"/>
</dbReference>
<sequence>MNYVYVLKSSTRIYIGRTSKLKERINEHFKRKTWTTRRFKKLELIFYEAFKDKIDSIRRERYFKTSKGKSSLKQIIRESLK</sequence>
<reference evidence="2 3" key="1">
    <citation type="journal article" date="2016" name="Nat. Commun.">
        <title>Thousands of microbial genomes shed light on interconnected biogeochemical processes in an aquifer system.</title>
        <authorList>
            <person name="Anantharaman K."/>
            <person name="Brown C.T."/>
            <person name="Hug L.A."/>
            <person name="Sharon I."/>
            <person name="Castelle C.J."/>
            <person name="Probst A.J."/>
            <person name="Thomas B.C."/>
            <person name="Singh A."/>
            <person name="Wilkins M.J."/>
            <person name="Karaoz U."/>
            <person name="Brodie E.L."/>
            <person name="Williams K.H."/>
            <person name="Hubbard S.S."/>
            <person name="Banfield J.F."/>
        </authorList>
    </citation>
    <scope>NUCLEOTIDE SEQUENCE [LARGE SCALE GENOMIC DNA]</scope>
</reference>
<protein>
    <recommendedName>
        <fullName evidence="1">GIY-YIG domain-containing protein</fullName>
    </recommendedName>
</protein>
<gene>
    <name evidence="2" type="ORF">A3B40_03790</name>
</gene>
<organism evidence="2 3">
    <name type="scientific">Candidatus Roizmanbacteria bacterium RIFCSPLOWO2_01_FULL_37_16</name>
    <dbReference type="NCBI Taxonomy" id="1802058"/>
    <lineage>
        <taxon>Bacteria</taxon>
        <taxon>Candidatus Roizmaniibacteriota</taxon>
    </lineage>
</organism>
<dbReference type="AlphaFoldDB" id="A0A1F7IKL9"/>
<dbReference type="SUPFAM" id="SSF82771">
    <property type="entry name" value="GIY-YIG endonuclease"/>
    <property type="match status" value="1"/>
</dbReference>
<dbReference type="InterPro" id="IPR000305">
    <property type="entry name" value="GIY-YIG_endonuc"/>
</dbReference>
<dbReference type="Proteomes" id="UP000178040">
    <property type="component" value="Unassembled WGS sequence"/>
</dbReference>
<comment type="caution">
    <text evidence="2">The sequence shown here is derived from an EMBL/GenBank/DDBJ whole genome shotgun (WGS) entry which is preliminary data.</text>
</comment>
<accession>A0A1F7IKL9</accession>
<evidence type="ECO:0000259" key="1">
    <source>
        <dbReference type="PROSITE" id="PS50164"/>
    </source>
</evidence>
<feature type="domain" description="GIY-YIG" evidence="1">
    <location>
        <begin position="1"/>
        <end position="75"/>
    </location>
</feature>
<name>A0A1F7IKL9_9BACT</name>
<evidence type="ECO:0000313" key="3">
    <source>
        <dbReference type="Proteomes" id="UP000178040"/>
    </source>
</evidence>
<dbReference type="Pfam" id="PF01541">
    <property type="entry name" value="GIY-YIG"/>
    <property type="match status" value="1"/>
</dbReference>